<evidence type="ECO:0000259" key="1">
    <source>
        <dbReference type="Pfam" id="PF12728"/>
    </source>
</evidence>
<feature type="domain" description="Helix-turn-helix" evidence="1">
    <location>
        <begin position="6"/>
        <end position="55"/>
    </location>
</feature>
<dbReference type="GO" id="GO:0003677">
    <property type="term" value="F:DNA binding"/>
    <property type="evidence" value="ECO:0007669"/>
    <property type="project" value="InterPro"/>
</dbReference>
<dbReference type="Pfam" id="PF12728">
    <property type="entry name" value="HTH_17"/>
    <property type="match status" value="1"/>
</dbReference>
<dbReference type="NCBIfam" id="TIGR01764">
    <property type="entry name" value="excise"/>
    <property type="match status" value="1"/>
</dbReference>
<evidence type="ECO:0000313" key="3">
    <source>
        <dbReference type="Proteomes" id="UP000644610"/>
    </source>
</evidence>
<keyword evidence="3" id="KW-1185">Reference proteome</keyword>
<dbReference type="EMBL" id="BOOQ01000047">
    <property type="protein sequence ID" value="GII49961.1"/>
    <property type="molecule type" value="Genomic_DNA"/>
</dbReference>
<dbReference type="Proteomes" id="UP000644610">
    <property type="component" value="Unassembled WGS sequence"/>
</dbReference>
<dbReference type="InterPro" id="IPR041657">
    <property type="entry name" value="HTH_17"/>
</dbReference>
<organism evidence="2 3">
    <name type="scientific">Planotetraspora silvatica</name>
    <dbReference type="NCBI Taxonomy" id="234614"/>
    <lineage>
        <taxon>Bacteria</taxon>
        <taxon>Bacillati</taxon>
        <taxon>Actinomycetota</taxon>
        <taxon>Actinomycetes</taxon>
        <taxon>Streptosporangiales</taxon>
        <taxon>Streptosporangiaceae</taxon>
        <taxon>Planotetraspora</taxon>
    </lineage>
</organism>
<dbReference type="InterPro" id="IPR010093">
    <property type="entry name" value="SinI_DNA-bd"/>
</dbReference>
<reference evidence="2" key="1">
    <citation type="submission" date="2021-01" db="EMBL/GenBank/DDBJ databases">
        <title>Whole genome shotgun sequence of Planotetraspora silvatica NBRC 100141.</title>
        <authorList>
            <person name="Komaki H."/>
            <person name="Tamura T."/>
        </authorList>
    </citation>
    <scope>NUCLEOTIDE SEQUENCE</scope>
    <source>
        <strain evidence="2">NBRC 100141</strain>
    </source>
</reference>
<name>A0A8J3USR1_9ACTN</name>
<evidence type="ECO:0000313" key="2">
    <source>
        <dbReference type="EMBL" id="GII49961.1"/>
    </source>
</evidence>
<proteinExistence type="predicted"/>
<sequence>MDDDRLLTVNEAADRLRVSRWTLYCLIRSGELESLIVGVRCRRVPVDALNNYVTRLREEAA</sequence>
<protein>
    <recommendedName>
        <fullName evidence="1">Helix-turn-helix domain-containing protein</fullName>
    </recommendedName>
</protein>
<comment type="caution">
    <text evidence="2">The sequence shown here is derived from an EMBL/GenBank/DDBJ whole genome shotgun (WGS) entry which is preliminary data.</text>
</comment>
<gene>
    <name evidence="2" type="ORF">Psi02_63850</name>
</gene>
<accession>A0A8J3USR1</accession>
<dbReference type="RefSeq" id="WP_203979475.1">
    <property type="nucleotide sequence ID" value="NZ_BAAAKY010000004.1"/>
</dbReference>
<dbReference type="AlphaFoldDB" id="A0A8J3USR1"/>